<feature type="domain" description="ABC-type uncharacterised transport system" evidence="2">
    <location>
        <begin position="207"/>
        <end position="350"/>
    </location>
</feature>
<keyword evidence="1" id="KW-0812">Transmembrane</keyword>
<reference evidence="4" key="2">
    <citation type="submission" date="2021-04" db="EMBL/GenBank/DDBJ databases">
        <authorList>
            <person name="Gilroy R."/>
        </authorList>
    </citation>
    <scope>NUCLEOTIDE SEQUENCE</scope>
    <source>
        <strain evidence="4">CHK186-1790</strain>
    </source>
</reference>
<gene>
    <name evidence="4" type="ORF">H9701_06370</name>
</gene>
<evidence type="ECO:0000313" key="5">
    <source>
        <dbReference type="Proteomes" id="UP000823882"/>
    </source>
</evidence>
<organism evidence="4 5">
    <name type="scientific">Candidatus Intestinimonas pullistercoris</name>
    <dbReference type="NCBI Taxonomy" id="2838623"/>
    <lineage>
        <taxon>Bacteria</taxon>
        <taxon>Bacillati</taxon>
        <taxon>Bacillota</taxon>
        <taxon>Clostridia</taxon>
        <taxon>Eubacteriales</taxon>
        <taxon>Intestinimonas</taxon>
    </lineage>
</organism>
<dbReference type="Pfam" id="PF23357">
    <property type="entry name" value="DUF7088"/>
    <property type="match status" value="1"/>
</dbReference>
<evidence type="ECO:0000313" key="4">
    <source>
        <dbReference type="EMBL" id="HJC41160.1"/>
    </source>
</evidence>
<keyword evidence="1" id="KW-0472">Membrane</keyword>
<dbReference type="Proteomes" id="UP000823882">
    <property type="component" value="Unassembled WGS sequence"/>
</dbReference>
<feature type="transmembrane region" description="Helical" evidence="1">
    <location>
        <begin position="12"/>
        <end position="31"/>
    </location>
</feature>
<dbReference type="InterPro" id="IPR055396">
    <property type="entry name" value="DUF7088"/>
</dbReference>
<dbReference type="AlphaFoldDB" id="A0A9D2T0Z8"/>
<protein>
    <submittedName>
        <fullName evidence="4">GldG family protein</fullName>
    </submittedName>
</protein>
<accession>A0A9D2T0Z8</accession>
<comment type="caution">
    <text evidence="4">The sequence shown here is derived from an EMBL/GenBank/DDBJ whole genome shotgun (WGS) entry which is preliminary data.</text>
</comment>
<dbReference type="Pfam" id="PF09822">
    <property type="entry name" value="ABC_transp_aux"/>
    <property type="match status" value="1"/>
</dbReference>
<dbReference type="EMBL" id="DWWJ01000110">
    <property type="protein sequence ID" value="HJC41160.1"/>
    <property type="molecule type" value="Genomic_DNA"/>
</dbReference>
<evidence type="ECO:0000259" key="3">
    <source>
        <dbReference type="Pfam" id="PF23357"/>
    </source>
</evidence>
<reference evidence="4" key="1">
    <citation type="journal article" date="2021" name="PeerJ">
        <title>Extensive microbial diversity within the chicken gut microbiome revealed by metagenomics and culture.</title>
        <authorList>
            <person name="Gilroy R."/>
            <person name="Ravi A."/>
            <person name="Getino M."/>
            <person name="Pursley I."/>
            <person name="Horton D.L."/>
            <person name="Alikhan N.F."/>
            <person name="Baker D."/>
            <person name="Gharbi K."/>
            <person name="Hall N."/>
            <person name="Watson M."/>
            <person name="Adriaenssens E.M."/>
            <person name="Foster-Nyarko E."/>
            <person name="Jarju S."/>
            <person name="Secka A."/>
            <person name="Antonio M."/>
            <person name="Oren A."/>
            <person name="Chaudhuri R.R."/>
            <person name="La Ragione R."/>
            <person name="Hildebrand F."/>
            <person name="Pallen M.J."/>
        </authorList>
    </citation>
    <scope>NUCLEOTIDE SEQUENCE</scope>
    <source>
        <strain evidence="4">CHK186-1790</strain>
    </source>
</reference>
<keyword evidence="1" id="KW-1133">Transmembrane helix</keyword>
<feature type="transmembrane region" description="Helical" evidence="1">
    <location>
        <begin position="437"/>
        <end position="459"/>
    </location>
</feature>
<sequence>MHNKRKLRQGGYLAAVTAVVAAIVLLVNLIVGQLPSNLLEFDLSDHQLYTVSDTSVEFLSTLDQDVEIVVLAEEGSVDERIAKFLDRYAALSSHITVTQVDPVAHPSAAEEYDASADSLVVRCAETGKSRAIPFSDILVYDTMYYYMYGQYYETEFDAEGQLTSAVSYVTGDNDTVLYTLENHGESTLSTQVTDAIEKANLTLSGGVSLALDGGVPADCSLLISYAPTRDLTADELTLLEDYLDGGGQLLVLLAQTEESLPNWEALLASYGLTLADGYVADPQRFYQQLGSLYAIAPVLSTSSPVTSQFSDSDLTLMLNARGLTQAEELPEDVTVTPFLQTSSGAAAITADGTQTEGTYLLGAVCEKTDADGNAAGRLTVFSSASFVDDTVLTLLSNGVNLDVFLNAVTDGFEEVSNLSIPAKSLEITYNTIRNPGLWSTLFTAVIPIGVLALGLFAWARRRRL</sequence>
<evidence type="ECO:0000256" key="1">
    <source>
        <dbReference type="SAM" id="Phobius"/>
    </source>
</evidence>
<dbReference type="InterPro" id="IPR019196">
    <property type="entry name" value="ABC_transp_unknown"/>
</dbReference>
<proteinExistence type="predicted"/>
<name>A0A9D2T0Z8_9FIRM</name>
<evidence type="ECO:0000259" key="2">
    <source>
        <dbReference type="Pfam" id="PF09822"/>
    </source>
</evidence>
<feature type="domain" description="DUF7088" evidence="3">
    <location>
        <begin position="47"/>
        <end position="134"/>
    </location>
</feature>